<protein>
    <submittedName>
        <fullName evidence="1">Uncharacterized protein</fullName>
    </submittedName>
</protein>
<reference evidence="1 2" key="2">
    <citation type="submission" date="2017-02" db="EMBL/GenBank/DDBJ databases">
        <title>A genome survey and senescence transcriptome analysis in Lentinula edodes.</title>
        <authorList>
            <person name="Sakamoto Y."/>
            <person name="Nakade K."/>
            <person name="Sato S."/>
            <person name="Yoshida Y."/>
            <person name="Miyazaki K."/>
            <person name="Natsume S."/>
            <person name="Konno N."/>
        </authorList>
    </citation>
    <scope>NUCLEOTIDE SEQUENCE [LARGE SCALE GENOMIC DNA]</scope>
    <source>
        <strain evidence="1 2">NBRC 111202</strain>
    </source>
</reference>
<name>A0A1Q3EI18_LENED</name>
<organism evidence="1 2">
    <name type="scientific">Lentinula edodes</name>
    <name type="common">Shiitake mushroom</name>
    <name type="synonym">Lentinus edodes</name>
    <dbReference type="NCBI Taxonomy" id="5353"/>
    <lineage>
        <taxon>Eukaryota</taxon>
        <taxon>Fungi</taxon>
        <taxon>Dikarya</taxon>
        <taxon>Basidiomycota</taxon>
        <taxon>Agaricomycotina</taxon>
        <taxon>Agaricomycetes</taxon>
        <taxon>Agaricomycetidae</taxon>
        <taxon>Agaricales</taxon>
        <taxon>Marasmiineae</taxon>
        <taxon>Omphalotaceae</taxon>
        <taxon>Lentinula</taxon>
    </lineage>
</organism>
<accession>A0A1Q3EI18</accession>
<comment type="caution">
    <text evidence="1">The sequence shown here is derived from an EMBL/GenBank/DDBJ whole genome shotgun (WGS) entry which is preliminary data.</text>
</comment>
<gene>
    <name evidence="1" type="ORF">LENED_008816</name>
</gene>
<dbReference type="EMBL" id="BDGU01000357">
    <property type="protein sequence ID" value="GAW06863.1"/>
    <property type="molecule type" value="Genomic_DNA"/>
</dbReference>
<keyword evidence="2" id="KW-1185">Reference proteome</keyword>
<evidence type="ECO:0000313" key="1">
    <source>
        <dbReference type="EMBL" id="GAW06863.1"/>
    </source>
</evidence>
<dbReference type="AlphaFoldDB" id="A0A1Q3EI18"/>
<sequence>MPTTLPSSSSRIGSILKGRALYHLCFNSFNLRECSHGKFLPLNEPTLRRGVFDLTCFHVTPMYYLGWCISADDYRLLP</sequence>
<evidence type="ECO:0000313" key="2">
    <source>
        <dbReference type="Proteomes" id="UP000188533"/>
    </source>
</evidence>
<reference evidence="1 2" key="1">
    <citation type="submission" date="2016-08" db="EMBL/GenBank/DDBJ databases">
        <authorList>
            <consortium name="Lentinula edodes genome sequencing consortium"/>
            <person name="Sakamoto Y."/>
            <person name="Nakade K."/>
            <person name="Sato S."/>
            <person name="Yoshida Y."/>
            <person name="Miyazaki K."/>
            <person name="Natsume S."/>
            <person name="Konno N."/>
        </authorList>
    </citation>
    <scope>NUCLEOTIDE SEQUENCE [LARGE SCALE GENOMIC DNA]</scope>
    <source>
        <strain evidence="1 2">NBRC 111202</strain>
    </source>
</reference>
<proteinExistence type="predicted"/>
<dbReference type="Proteomes" id="UP000188533">
    <property type="component" value="Unassembled WGS sequence"/>
</dbReference>